<gene>
    <name evidence="2" type="ORF">HYX28_07455</name>
</gene>
<dbReference type="FunFam" id="3.40.50.720:FF:000084">
    <property type="entry name" value="Short-chain dehydrogenase reductase"/>
    <property type="match status" value="1"/>
</dbReference>
<dbReference type="PANTHER" id="PTHR42879:SF6">
    <property type="entry name" value="NADPH-DEPENDENT REDUCTASE BACG"/>
    <property type="match status" value="1"/>
</dbReference>
<comment type="caution">
    <text evidence="2">The sequence shown here is derived from an EMBL/GenBank/DDBJ whole genome shotgun (WGS) entry which is preliminary data.</text>
</comment>
<dbReference type="Gene3D" id="3.40.50.720">
    <property type="entry name" value="NAD(P)-binding Rossmann-like Domain"/>
    <property type="match status" value="1"/>
</dbReference>
<dbReference type="AlphaFoldDB" id="A0A932A9H1"/>
<reference evidence="2" key="1">
    <citation type="submission" date="2020-07" db="EMBL/GenBank/DDBJ databases">
        <title>Huge and variable diversity of episymbiotic CPR bacteria and DPANN archaea in groundwater ecosystems.</title>
        <authorList>
            <person name="He C.Y."/>
            <person name="Keren R."/>
            <person name="Whittaker M."/>
            <person name="Farag I.F."/>
            <person name="Doudna J."/>
            <person name="Cate J.H.D."/>
            <person name="Banfield J.F."/>
        </authorList>
    </citation>
    <scope>NUCLEOTIDE SEQUENCE</scope>
    <source>
        <strain evidence="2">NC_groundwater_580_Pr5_B-0.1um_64_19</strain>
    </source>
</reference>
<dbReference type="EMBL" id="JACPNR010000009">
    <property type="protein sequence ID" value="MBI2678603.1"/>
    <property type="molecule type" value="Genomic_DNA"/>
</dbReference>
<comment type="similarity">
    <text evidence="1">Belongs to the short-chain dehydrogenases/reductases (SDR) family.</text>
</comment>
<protein>
    <submittedName>
        <fullName evidence="2">SDR family oxidoreductase</fullName>
    </submittedName>
</protein>
<dbReference type="PANTHER" id="PTHR42879">
    <property type="entry name" value="3-OXOACYL-(ACYL-CARRIER-PROTEIN) REDUCTASE"/>
    <property type="match status" value="1"/>
</dbReference>
<sequence>MDLGLKGRSVIVAGSSEGMGRSAAEAFAAEGAKVALCARTEKKVQAAADEIRARHKADVFAMACDVSDAAAVKRFVAAVAAQFGGVDVCVTNAAGPPSRNFFTATNEEWAKAFEMNFMSTVHFAREVIPWMQKKRWGRIVTITSVSVKQPIPDLILSNAVRAGVVGLVKSLANEFGKDGITVNNVGPGYTATERLKSLAATRALAAGVRPEDFYAKWAADTPLKRIAQPEEVADAIVWLASERASYISGQTLLVDGGSYRGL</sequence>
<accession>A0A932A9H1</accession>
<dbReference type="SUPFAM" id="SSF51735">
    <property type="entry name" value="NAD(P)-binding Rossmann-fold domains"/>
    <property type="match status" value="1"/>
</dbReference>
<dbReference type="InterPro" id="IPR050259">
    <property type="entry name" value="SDR"/>
</dbReference>
<name>A0A932A9H1_9BACT</name>
<dbReference type="PRINTS" id="PR00081">
    <property type="entry name" value="GDHRDH"/>
</dbReference>
<proteinExistence type="inferred from homology"/>
<dbReference type="CDD" id="cd05344">
    <property type="entry name" value="BKR_like_SDR_like"/>
    <property type="match status" value="1"/>
</dbReference>
<dbReference type="InterPro" id="IPR036291">
    <property type="entry name" value="NAD(P)-bd_dom_sf"/>
</dbReference>
<evidence type="ECO:0000313" key="2">
    <source>
        <dbReference type="EMBL" id="MBI2678603.1"/>
    </source>
</evidence>
<evidence type="ECO:0000313" key="3">
    <source>
        <dbReference type="Proteomes" id="UP000779809"/>
    </source>
</evidence>
<dbReference type="Proteomes" id="UP000779809">
    <property type="component" value="Unassembled WGS sequence"/>
</dbReference>
<dbReference type="Pfam" id="PF13561">
    <property type="entry name" value="adh_short_C2"/>
    <property type="match status" value="1"/>
</dbReference>
<dbReference type="InterPro" id="IPR002347">
    <property type="entry name" value="SDR_fam"/>
</dbReference>
<organism evidence="2 3">
    <name type="scientific">Candidatus Korobacter versatilis</name>
    <dbReference type="NCBI Taxonomy" id="658062"/>
    <lineage>
        <taxon>Bacteria</taxon>
        <taxon>Pseudomonadati</taxon>
        <taxon>Acidobacteriota</taxon>
        <taxon>Terriglobia</taxon>
        <taxon>Terriglobales</taxon>
        <taxon>Candidatus Korobacteraceae</taxon>
        <taxon>Candidatus Korobacter</taxon>
    </lineage>
</organism>
<evidence type="ECO:0000256" key="1">
    <source>
        <dbReference type="ARBA" id="ARBA00006484"/>
    </source>
</evidence>